<evidence type="ECO:0008006" key="3">
    <source>
        <dbReference type="Google" id="ProtNLM"/>
    </source>
</evidence>
<name>A0A1W6WXS8_BACTU</name>
<dbReference type="GeneID" id="67469945"/>
<reference evidence="1 2" key="1">
    <citation type="submission" date="2017-04" db="EMBL/GenBank/DDBJ databases">
        <title>Complete Genome Sequence of Bacillus thuringiensis type Strain ATCC 10792.</title>
        <authorList>
            <person name="Oh D.-H."/>
            <person name="Park B.-J."/>
            <person name="Shuai W."/>
            <person name="Chelliah R."/>
        </authorList>
    </citation>
    <scope>NUCLEOTIDE SEQUENCE [LARGE SCALE GENOMIC DNA]</scope>
    <source>
        <strain evidence="1 2">ATCC 10792</strain>
        <plasmid evidence="1 2">poh1</plasmid>
    </source>
</reference>
<organism evidence="1 2">
    <name type="scientific">Bacillus thuringiensis</name>
    <dbReference type="NCBI Taxonomy" id="1428"/>
    <lineage>
        <taxon>Bacteria</taxon>
        <taxon>Bacillati</taxon>
        <taxon>Bacillota</taxon>
        <taxon>Bacilli</taxon>
        <taxon>Bacillales</taxon>
        <taxon>Bacillaceae</taxon>
        <taxon>Bacillus</taxon>
        <taxon>Bacillus cereus group</taxon>
    </lineage>
</organism>
<dbReference type="EMBL" id="CP021062">
    <property type="protein sequence ID" value="ARP61368.1"/>
    <property type="molecule type" value="Genomic_DNA"/>
</dbReference>
<dbReference type="AlphaFoldDB" id="A0A1W6WXS8"/>
<sequence>MEIKSQELIATVIPRETFSTQKLPPGTKFIKWEVENDDNAEHISFDVMKNVTKGVGTTIFKDVLSGNRTNLIKNNSLCIASPNGSNLPFHVRVYAIVI</sequence>
<evidence type="ECO:0000313" key="2">
    <source>
        <dbReference type="Proteomes" id="UP000194143"/>
    </source>
</evidence>
<keyword evidence="1" id="KW-0614">Plasmid</keyword>
<proteinExistence type="predicted"/>
<keyword evidence="2" id="KW-1185">Reference proteome</keyword>
<geneLocation type="plasmid" evidence="1 2">
    <name>poh1</name>
</geneLocation>
<evidence type="ECO:0000313" key="1">
    <source>
        <dbReference type="EMBL" id="ARP61368.1"/>
    </source>
</evidence>
<dbReference type="Proteomes" id="UP000194143">
    <property type="component" value="Plasmid poh1"/>
</dbReference>
<accession>A0A1W6WXS8</accession>
<dbReference type="RefSeq" id="WP_000404020.1">
    <property type="nucleotide sequence ID" value="NZ_CP021062.1"/>
</dbReference>
<gene>
    <name evidence="1" type="ORF">CAB88_30605</name>
</gene>
<protein>
    <recommendedName>
        <fullName evidence="3">DeoR family transcriptional regulator</fullName>
    </recommendedName>
</protein>